<keyword evidence="2" id="KW-0175">Coiled coil</keyword>
<dbReference type="KEGG" id="mphi:EG856_01220"/>
<dbReference type="GO" id="GO:0008270">
    <property type="term" value="F:zinc ion binding"/>
    <property type="evidence" value="ECO:0007669"/>
    <property type="project" value="InterPro"/>
</dbReference>
<name>A0A4P6MPA1_9BACT</name>
<evidence type="ECO:0000259" key="5">
    <source>
        <dbReference type="Pfam" id="PF07580"/>
    </source>
</evidence>
<dbReference type="InterPro" id="IPR008006">
    <property type="entry name" value="Peptidase_M26_N_dom"/>
</dbReference>
<feature type="compositionally biased region" description="Polar residues" evidence="3">
    <location>
        <begin position="202"/>
        <end position="211"/>
    </location>
</feature>
<dbReference type="GO" id="GO:0016020">
    <property type="term" value="C:membrane"/>
    <property type="evidence" value="ECO:0007669"/>
    <property type="project" value="InterPro"/>
</dbReference>
<dbReference type="Pfam" id="PF07580">
    <property type="entry name" value="Peptidase_M26_C"/>
    <property type="match status" value="1"/>
</dbReference>
<gene>
    <name evidence="6" type="ORF">EG856_01220</name>
</gene>
<feature type="domain" description="Peptidase M26 N-terminal" evidence="4">
    <location>
        <begin position="611"/>
        <end position="811"/>
    </location>
</feature>
<evidence type="ECO:0000259" key="4">
    <source>
        <dbReference type="Pfam" id="PF05342"/>
    </source>
</evidence>
<dbReference type="GO" id="GO:0004222">
    <property type="term" value="F:metalloendopeptidase activity"/>
    <property type="evidence" value="ECO:0007669"/>
    <property type="project" value="InterPro"/>
</dbReference>
<dbReference type="Pfam" id="PF05342">
    <property type="entry name" value="Peptidase_M26_N"/>
    <property type="match status" value="1"/>
</dbReference>
<feature type="region of interest" description="Disordered" evidence="3">
    <location>
        <begin position="192"/>
        <end position="211"/>
    </location>
</feature>
<keyword evidence="7" id="KW-1185">Reference proteome</keyword>
<evidence type="ECO:0000256" key="2">
    <source>
        <dbReference type="SAM" id="Coils"/>
    </source>
</evidence>
<organism evidence="6 7">
    <name type="scientific">Mycoplasmopsis phocirhinis</name>
    <dbReference type="NCBI Taxonomy" id="142650"/>
    <lineage>
        <taxon>Bacteria</taxon>
        <taxon>Bacillati</taxon>
        <taxon>Mycoplasmatota</taxon>
        <taxon>Mycoplasmoidales</taxon>
        <taxon>Metamycoplasmataceae</taxon>
        <taxon>Mycoplasmopsis</taxon>
    </lineage>
</organism>
<sequence>MKAKRKKIAIIAGSVGVVSSITIGLGLGLGLNSYKDNKIELFIEGLVDKNGKTGLLNTYKGKEIELNLITPVGKKLSKLLVDGVEKTNEVVNNTYSFVQSNIKQIKAEYSDLIFEVKNTNNLKLVNKDIDLSTLKYGQNIEFEIMNPQNLTIDSLLINSKESKNLIKNNRISINVKENLEINLTFVNTKEENFEPNESNENLQNGSSDLSEQKNNIDNVVEEESNVKLIGFENKNIVTKIGKEVVAQLIVPKNSSLQSLLVDGVEKKDSVINNTFTFTTTKPNHKLIAVYQENKYVLSLDQYLSAANNIELNNISFGQNITINIDVPEGKEIQTLNVNGSNKKRFVKNNSYQFIMRNNTQISVQFKDKLQPKQNYSINLGSNLYMNEFIDKNNFKHGEQATIFIDIPQNKSVKNVQLNGQNIDVDTSKGIFKYLITQNSNFSVEFNDINEENNVYVSGDNNFKAADGNDSFKTTQKDNFLVFKIDIPQGQEIESVFGNDQPIPAENIVIDGNYISVKINNDLYYALKAKFKEKIVILPDKKTLQKTVIVAKQKHNSVTFTNEPNQILKDEFVNVLNQAESILDNQDATQEQIDLVLENLEQKMNKLSGIYTTKSLEFKNTTSRQILLVNNDGSTKQVSSINANNVDPNNYLVRITDDETQYLIPVKSIEKMGDQYKLTLKHNNLVLFNSQNDVIENYSFYVDEISDKANVYSDFNTLINAIKLNPNATFLIGSDLYANSIEQDQYIDIDFRGVLKSVDGKNYAIHNLNKPLFKNVINSTVSNFKILNSRVVVDKDAGILAKSIQNSVISNLFIDANLVFKQNSIDSISVGGLSLILTDTTVKNNVLKINLDISSTDKNGQYFGLLAAKANNINSTDKKIEKNYISGVISNTLQTNFTNTKLGKIIGNINNLSVENNIIDVMADNIELFGQKTRSDISNNKIISGQNSNTSITITKAKELLRAWGIDIELNSNNNFDKVDYSTLAEYDSMRQIAYENVAKLLPNYDRNTITKYANLISTSDLLFKKKIYSLLPMHGNEFVSNLYDKNSINRLFVKFEDGSATTYDLASPVEFEQSARFEYRLGADLIYSPNQYLNLNQNLVDEIVAELSVLSLDSTDFVQQVKLSEYNNQMKQKFVNFSNETIKTLYLDSSFKEIKLHLDEIVKSLLANYQNSDYNNEQVARVIKKTILDNKVKIMLGLTYINRLFKINFGQYNILKIMLFNPNFYNNLIKNIDFLIEIGSLNFEELLIKNNFATFNKYFKKLINKNLFEFLEYNLKVFTNSSDMDEWFKTSTKAFISEQKLLSQPQINISAYQHLKTKSNANGYILPLLNLQESNVYIISTLGTIFFGSYGRNIDEQLLVANKNEYQNEINKLKQLIIDKSIQYRKFMELMYKISNQEGKDYLTKTTTEIFDGYFIVSSLNGVAQPRFNGQKRRWAERFDEHYSAINDFFGPINRWYPQSVRKDSAYANQNTKVIRFDSVDILDTEGIATLTHELTHAYDTKTWLQGNQYRPGVGPEAFATGLFESLTSNNSPNYGFNFALNLNGAVTSNNNIDRFNSKEDFKQYLSGLFDVTYLLDAIEAEVILSKSIQNQTFFFNRLALHKDDNSMKNEYELYKNEDIAKGYTHGSDRVIQLDANSIASLNLQSVYDLIDHNIVSKLETYGLKPGTSDYLRNNNENYYSINLFRPIFAAYSNNTGATGGLIFRRNALELLAEFGWDAGFVNYATDVLSTQLSSNQLLSEDFVLNKIFDSRYANYNEFKKAMFKKRLDKKDQIKSITIRFNNQNYIINNSQDLKNLFNIAIDKDIQSLSLNNRNSFVSYELKRSIIQAYNSLTKNFQESIFK</sequence>
<dbReference type="GO" id="GO:0005576">
    <property type="term" value="C:extracellular region"/>
    <property type="evidence" value="ECO:0007669"/>
    <property type="project" value="InterPro"/>
</dbReference>
<reference evidence="6 7" key="1">
    <citation type="submission" date="2019-01" db="EMBL/GenBank/DDBJ databases">
        <title>Complete sequence and annotation of the Mycoplasma phocirhinis strain 852T genome.</title>
        <authorList>
            <person name="Frasca S.Jr."/>
            <person name="Kutish G.F."/>
            <person name="Castellanos Gell J."/>
            <person name="Michaels D.L."/>
            <person name="Brown D.R."/>
        </authorList>
    </citation>
    <scope>NUCLEOTIDE SEQUENCE [LARGE SCALE GENOMIC DNA]</scope>
    <source>
        <strain evidence="6 7">852</strain>
    </source>
</reference>
<keyword evidence="1" id="KW-0378">Hydrolase</keyword>
<evidence type="ECO:0000256" key="3">
    <source>
        <dbReference type="SAM" id="MobiDB-lite"/>
    </source>
</evidence>
<dbReference type="OrthoDB" id="2986106at2"/>
<dbReference type="RefSeq" id="WP_130429324.1">
    <property type="nucleotide sequence ID" value="NZ_CP034841.1"/>
</dbReference>
<feature type="domain" description="Peptidase M26 C-terminal" evidence="5">
    <location>
        <begin position="1078"/>
        <end position="1842"/>
    </location>
</feature>
<dbReference type="Proteomes" id="UP000289326">
    <property type="component" value="Chromosome"/>
</dbReference>
<evidence type="ECO:0008006" key="8">
    <source>
        <dbReference type="Google" id="ProtNLM"/>
    </source>
</evidence>
<dbReference type="Gene3D" id="1.20.1270.90">
    <property type="entry name" value="AF1782-like"/>
    <property type="match status" value="1"/>
</dbReference>
<dbReference type="EMBL" id="CP034841">
    <property type="protein sequence ID" value="QBF34546.1"/>
    <property type="molecule type" value="Genomic_DNA"/>
</dbReference>
<protein>
    <recommendedName>
        <fullName evidence="8">IgA-specific metalloendopeptidase</fullName>
    </recommendedName>
</protein>
<feature type="coiled-coil region" evidence="2">
    <location>
        <begin position="1356"/>
        <end position="1383"/>
    </location>
</feature>
<accession>A0A4P6MPA1</accession>
<evidence type="ECO:0000256" key="1">
    <source>
        <dbReference type="ARBA" id="ARBA00022801"/>
    </source>
</evidence>
<evidence type="ECO:0000313" key="6">
    <source>
        <dbReference type="EMBL" id="QBF34546.1"/>
    </source>
</evidence>
<dbReference type="InterPro" id="IPR011505">
    <property type="entry name" value="Peptidase_M26_C_dom"/>
</dbReference>
<evidence type="ECO:0000313" key="7">
    <source>
        <dbReference type="Proteomes" id="UP000289326"/>
    </source>
</evidence>
<proteinExistence type="predicted"/>